<protein>
    <submittedName>
        <fullName evidence="1">Uncharacterized protein</fullName>
    </submittedName>
</protein>
<evidence type="ECO:0000313" key="2">
    <source>
        <dbReference type="Proteomes" id="UP000177659"/>
    </source>
</evidence>
<proteinExistence type="predicted"/>
<dbReference type="Gene3D" id="3.40.50.300">
    <property type="entry name" value="P-loop containing nucleotide triphosphate hydrolases"/>
    <property type="match status" value="1"/>
</dbReference>
<dbReference type="InterPro" id="IPR027417">
    <property type="entry name" value="P-loop_NTPase"/>
</dbReference>
<reference evidence="1 2" key="1">
    <citation type="journal article" date="2016" name="Nat. Commun.">
        <title>Thousands of microbial genomes shed light on interconnected biogeochemical processes in an aquifer system.</title>
        <authorList>
            <person name="Anantharaman K."/>
            <person name="Brown C.T."/>
            <person name="Hug L.A."/>
            <person name="Sharon I."/>
            <person name="Castelle C.J."/>
            <person name="Probst A.J."/>
            <person name="Thomas B.C."/>
            <person name="Singh A."/>
            <person name="Wilkins M.J."/>
            <person name="Karaoz U."/>
            <person name="Brodie E.L."/>
            <person name="Williams K.H."/>
            <person name="Hubbard S.S."/>
            <person name="Banfield J.F."/>
        </authorList>
    </citation>
    <scope>NUCLEOTIDE SEQUENCE [LARGE SCALE GENOMIC DNA]</scope>
</reference>
<sequence length="205" mass="23715">MRDRKVILIGGAPTSGKSTIAQSLVEHLHLPWISTDQIRDVMWSVANRRDFPNLFNPEGYTAERFLTEFSAERIAQMEFDQGEDVWLGIKRFIEDDYTWKDGFIMEGVSILPHLVSRDFKEDKHVQAIFLVDEDADRIRNVVFTRGLWGDAQTYSDDVKEKEVEWALLFSHKIKAEAEKYGYPLVEVAKGENDVHKVLDALLKQK</sequence>
<dbReference type="Proteomes" id="UP000177659">
    <property type="component" value="Unassembled WGS sequence"/>
</dbReference>
<dbReference type="EMBL" id="MFLC01000008">
    <property type="protein sequence ID" value="OGG55232.1"/>
    <property type="molecule type" value="Genomic_DNA"/>
</dbReference>
<organism evidence="1 2">
    <name type="scientific">Candidatus Kaiserbacteria bacterium RIFCSPHIGHO2_02_FULL_49_11</name>
    <dbReference type="NCBI Taxonomy" id="1798489"/>
    <lineage>
        <taxon>Bacteria</taxon>
        <taxon>Candidatus Kaiseribacteriota</taxon>
    </lineage>
</organism>
<gene>
    <name evidence="1" type="ORF">A3D62_01435</name>
</gene>
<accession>A0A1F6D2F7</accession>
<evidence type="ECO:0000313" key="1">
    <source>
        <dbReference type="EMBL" id="OGG55232.1"/>
    </source>
</evidence>
<dbReference type="SUPFAM" id="SSF52540">
    <property type="entry name" value="P-loop containing nucleoside triphosphate hydrolases"/>
    <property type="match status" value="1"/>
</dbReference>
<dbReference type="AlphaFoldDB" id="A0A1F6D2F7"/>
<comment type="caution">
    <text evidence="1">The sequence shown here is derived from an EMBL/GenBank/DDBJ whole genome shotgun (WGS) entry which is preliminary data.</text>
</comment>
<name>A0A1F6D2F7_9BACT</name>